<dbReference type="KEGG" id="chk:D4L85_23275"/>
<organism evidence="3 4">
    <name type="scientific">Chryseolinea soli</name>
    <dbReference type="NCBI Taxonomy" id="2321403"/>
    <lineage>
        <taxon>Bacteria</taxon>
        <taxon>Pseudomonadati</taxon>
        <taxon>Bacteroidota</taxon>
        <taxon>Cytophagia</taxon>
        <taxon>Cytophagales</taxon>
        <taxon>Fulvivirgaceae</taxon>
        <taxon>Chryseolinea</taxon>
    </lineage>
</organism>
<dbReference type="Pfam" id="PF09603">
    <property type="entry name" value="Fib_succ_major"/>
    <property type="match status" value="1"/>
</dbReference>
<dbReference type="OrthoDB" id="9805760at2"/>
<feature type="chain" id="PRO_5017424931" description="Fibrobacter succinogenes major paralogous domain-containing protein" evidence="1">
    <location>
        <begin position="21"/>
        <end position="200"/>
    </location>
</feature>
<dbReference type="Proteomes" id="UP000266183">
    <property type="component" value="Chromosome"/>
</dbReference>
<keyword evidence="4" id="KW-1185">Reference proteome</keyword>
<evidence type="ECO:0000313" key="4">
    <source>
        <dbReference type="Proteomes" id="UP000266183"/>
    </source>
</evidence>
<name>A0A385ST57_9BACT</name>
<feature type="domain" description="Fibrobacter succinogenes major paralogous" evidence="2">
    <location>
        <begin position="37"/>
        <end position="196"/>
    </location>
</feature>
<evidence type="ECO:0000313" key="3">
    <source>
        <dbReference type="EMBL" id="AYB33327.1"/>
    </source>
</evidence>
<reference evidence="4" key="1">
    <citation type="submission" date="2018-09" db="EMBL/GenBank/DDBJ databases">
        <title>Chryseolinea sp. KIS68-18 isolated from soil.</title>
        <authorList>
            <person name="Weon H.-Y."/>
            <person name="Kwon S.-W."/>
            <person name="Lee S.A."/>
        </authorList>
    </citation>
    <scope>NUCLEOTIDE SEQUENCE [LARGE SCALE GENOMIC DNA]</scope>
    <source>
        <strain evidence="4">KIS68-18</strain>
    </source>
</reference>
<sequence>MAKGRIITLLISLLATGVYAQTDLLVDARDGKQYKTVKIGDQIWMAQNLAYANELDHRLDRHKKERILSYGDSLALGDKYGLYYTCEAAQKSCPAGWHLPTRYECEKLLNMFSSKKEAYFELQPEGHSGFNALMVGWFYVYDNERFGEFKSMNRSTMFWTAPAGKRISPALVFNFLHKATILEQKNSHGFPVRCVKDWAK</sequence>
<dbReference type="EMBL" id="CP032382">
    <property type="protein sequence ID" value="AYB33327.1"/>
    <property type="molecule type" value="Genomic_DNA"/>
</dbReference>
<dbReference type="InterPro" id="IPR011871">
    <property type="entry name" value="Fib_succ_major"/>
</dbReference>
<dbReference type="NCBIfam" id="TIGR02145">
    <property type="entry name" value="Fib_succ_major"/>
    <property type="match status" value="1"/>
</dbReference>
<evidence type="ECO:0000256" key="1">
    <source>
        <dbReference type="SAM" id="SignalP"/>
    </source>
</evidence>
<keyword evidence="1" id="KW-0732">Signal</keyword>
<evidence type="ECO:0000259" key="2">
    <source>
        <dbReference type="Pfam" id="PF09603"/>
    </source>
</evidence>
<protein>
    <recommendedName>
        <fullName evidence="2">Fibrobacter succinogenes major paralogous domain-containing protein</fullName>
    </recommendedName>
</protein>
<proteinExistence type="predicted"/>
<dbReference type="AlphaFoldDB" id="A0A385ST57"/>
<dbReference type="RefSeq" id="WP_119756564.1">
    <property type="nucleotide sequence ID" value="NZ_CP032382.1"/>
</dbReference>
<accession>A0A385ST57</accession>
<gene>
    <name evidence="3" type="ORF">D4L85_23275</name>
</gene>
<feature type="signal peptide" evidence="1">
    <location>
        <begin position="1"/>
        <end position="20"/>
    </location>
</feature>